<accession>A0A9P8W7W8</accession>
<dbReference type="EMBL" id="JAGPYM010000009">
    <property type="protein sequence ID" value="KAH6890324.1"/>
    <property type="molecule type" value="Genomic_DNA"/>
</dbReference>
<dbReference type="Proteomes" id="UP000777438">
    <property type="component" value="Unassembled WGS sequence"/>
</dbReference>
<organism evidence="4 5">
    <name type="scientific">Thelonectria olida</name>
    <dbReference type="NCBI Taxonomy" id="1576542"/>
    <lineage>
        <taxon>Eukaryota</taxon>
        <taxon>Fungi</taxon>
        <taxon>Dikarya</taxon>
        <taxon>Ascomycota</taxon>
        <taxon>Pezizomycotina</taxon>
        <taxon>Sordariomycetes</taxon>
        <taxon>Hypocreomycetidae</taxon>
        <taxon>Hypocreales</taxon>
        <taxon>Nectriaceae</taxon>
        <taxon>Thelonectria</taxon>
    </lineage>
</organism>
<dbReference type="SUPFAM" id="SSF49899">
    <property type="entry name" value="Concanavalin A-like lectins/glucanases"/>
    <property type="match status" value="1"/>
</dbReference>
<evidence type="ECO:0000313" key="4">
    <source>
        <dbReference type="EMBL" id="KAH6890324.1"/>
    </source>
</evidence>
<dbReference type="GO" id="GO:0005975">
    <property type="term" value="P:carbohydrate metabolic process"/>
    <property type="evidence" value="ECO:0007669"/>
    <property type="project" value="InterPro"/>
</dbReference>
<dbReference type="Pfam" id="PF00722">
    <property type="entry name" value="Glyco_hydro_16"/>
    <property type="match status" value="1"/>
</dbReference>
<dbReference type="PANTHER" id="PTHR38121:SF5">
    <property type="entry name" value="GH16 DOMAIN-CONTAINING PROTEIN"/>
    <property type="match status" value="1"/>
</dbReference>
<dbReference type="InterPro" id="IPR000757">
    <property type="entry name" value="Beta-glucanase-like"/>
</dbReference>
<dbReference type="PANTHER" id="PTHR38121">
    <property type="entry name" value="GH16 DOMAIN-CONTAINING PROTEIN"/>
    <property type="match status" value="1"/>
</dbReference>
<keyword evidence="5" id="KW-1185">Reference proteome</keyword>
<sequence>MYWPLFLLIAWTRLVSGRCECGYSVGDSSSQEAVVFTDRLETDFSQVRDISESKQWVPQQFNISAESGRGKYGKSFMPSNVVTDDSKRGTSLGLRVGSEVEDGAVSASEMDTARRDLHYGSYRAGMKLTAVNGTCAAFFWYFNDTQEIDIEFLSREFRPAENIYPVNLVIQSKESRAAGFDASKTGTFKRSYLTFDPTADFHEYRFDYMPDEVIFYADSQRIASMNGSSVPSVGGHLILQHWSNGNDKWSGGPPIEDATVRVSYVKAYFNSSEEKRQATLSRRCRGAETNETVCMVPDGRAEDASSGGEFLGNDEDNAAGRLIATVVAMVIFWTGMYVFMGVGM</sequence>
<dbReference type="GO" id="GO:0004553">
    <property type="term" value="F:hydrolase activity, hydrolyzing O-glycosyl compounds"/>
    <property type="evidence" value="ECO:0007669"/>
    <property type="project" value="InterPro"/>
</dbReference>
<feature type="transmembrane region" description="Helical" evidence="1">
    <location>
        <begin position="322"/>
        <end position="342"/>
    </location>
</feature>
<evidence type="ECO:0000256" key="2">
    <source>
        <dbReference type="SAM" id="SignalP"/>
    </source>
</evidence>
<dbReference type="InterPro" id="IPR013320">
    <property type="entry name" value="ConA-like_dom_sf"/>
</dbReference>
<evidence type="ECO:0000313" key="5">
    <source>
        <dbReference type="Proteomes" id="UP000777438"/>
    </source>
</evidence>
<dbReference type="CDD" id="cd00413">
    <property type="entry name" value="Glyco_hydrolase_16"/>
    <property type="match status" value="1"/>
</dbReference>
<gene>
    <name evidence="4" type="ORF">B0T10DRAFT_605833</name>
</gene>
<protein>
    <submittedName>
        <fullName evidence="4">Glycoside hydrolase family 16 protein</fullName>
    </submittedName>
</protein>
<keyword evidence="1" id="KW-0472">Membrane</keyword>
<keyword evidence="1" id="KW-0812">Transmembrane</keyword>
<comment type="caution">
    <text evidence="4">The sequence shown here is derived from an EMBL/GenBank/DDBJ whole genome shotgun (WGS) entry which is preliminary data.</text>
</comment>
<name>A0A9P8W7W8_9HYPO</name>
<dbReference type="OrthoDB" id="25131at2759"/>
<evidence type="ECO:0000256" key="1">
    <source>
        <dbReference type="SAM" id="Phobius"/>
    </source>
</evidence>
<keyword evidence="1" id="KW-1133">Transmembrane helix</keyword>
<dbReference type="AlphaFoldDB" id="A0A9P8W7W8"/>
<reference evidence="4 5" key="1">
    <citation type="journal article" date="2021" name="Nat. Commun.">
        <title>Genetic determinants of endophytism in the Arabidopsis root mycobiome.</title>
        <authorList>
            <person name="Mesny F."/>
            <person name="Miyauchi S."/>
            <person name="Thiergart T."/>
            <person name="Pickel B."/>
            <person name="Atanasova L."/>
            <person name="Karlsson M."/>
            <person name="Huettel B."/>
            <person name="Barry K.W."/>
            <person name="Haridas S."/>
            <person name="Chen C."/>
            <person name="Bauer D."/>
            <person name="Andreopoulos W."/>
            <person name="Pangilinan J."/>
            <person name="LaButti K."/>
            <person name="Riley R."/>
            <person name="Lipzen A."/>
            <person name="Clum A."/>
            <person name="Drula E."/>
            <person name="Henrissat B."/>
            <person name="Kohler A."/>
            <person name="Grigoriev I.V."/>
            <person name="Martin F.M."/>
            <person name="Hacquard S."/>
        </authorList>
    </citation>
    <scope>NUCLEOTIDE SEQUENCE [LARGE SCALE GENOMIC DNA]</scope>
    <source>
        <strain evidence="4 5">MPI-CAGE-CH-0241</strain>
    </source>
</reference>
<feature type="domain" description="GH16" evidence="3">
    <location>
        <begin position="52"/>
        <end position="273"/>
    </location>
</feature>
<feature type="signal peptide" evidence="2">
    <location>
        <begin position="1"/>
        <end position="17"/>
    </location>
</feature>
<feature type="chain" id="PRO_5040154455" evidence="2">
    <location>
        <begin position="18"/>
        <end position="344"/>
    </location>
</feature>
<dbReference type="Gene3D" id="2.60.120.200">
    <property type="match status" value="1"/>
</dbReference>
<proteinExistence type="predicted"/>
<keyword evidence="2" id="KW-0732">Signal</keyword>
<evidence type="ECO:0000259" key="3">
    <source>
        <dbReference type="PROSITE" id="PS51762"/>
    </source>
</evidence>
<keyword evidence="4" id="KW-0378">Hydrolase</keyword>
<dbReference type="PROSITE" id="PS51762">
    <property type="entry name" value="GH16_2"/>
    <property type="match status" value="1"/>
</dbReference>